<evidence type="ECO:0000313" key="2">
    <source>
        <dbReference type="Proteomes" id="UP000033580"/>
    </source>
</evidence>
<evidence type="ECO:0000313" key="1">
    <source>
        <dbReference type="EMBL" id="KJW06162.1"/>
    </source>
</evidence>
<gene>
    <name evidence="1" type="ORF">OTUT144_1809</name>
</gene>
<proteinExistence type="predicted"/>
<protein>
    <submittedName>
        <fullName evidence="1">Uncharacterized protein</fullName>
    </submittedName>
</protein>
<reference evidence="1 2" key="1">
    <citation type="submission" date="2015-01" db="EMBL/GenBank/DDBJ databases">
        <title>Genome Sequencing of Rickettsiales.</title>
        <authorList>
            <person name="Daugherty S.C."/>
            <person name="Su Q."/>
            <person name="Abolude K."/>
            <person name="Beier-Sexton M."/>
            <person name="Carlyon J.A."/>
            <person name="Carter R."/>
            <person name="Day N.P."/>
            <person name="Dumler S.J."/>
            <person name="Dyachenko V."/>
            <person name="Godinez A."/>
            <person name="Kurtti T.J."/>
            <person name="Lichay M."/>
            <person name="Mullins K.E."/>
            <person name="Ott S."/>
            <person name="Pappas-Brown V."/>
            <person name="Paris D.H."/>
            <person name="Patel P."/>
            <person name="Richards A.L."/>
            <person name="Sadzewicz L."/>
            <person name="Sears K."/>
            <person name="Seidman D."/>
            <person name="Sengamalay N."/>
            <person name="Stenos J."/>
            <person name="Tallon L.J."/>
            <person name="Vincent G."/>
            <person name="Fraser C.M."/>
            <person name="Munderloh U."/>
            <person name="Dunning-Hotopp J.C."/>
        </authorList>
    </citation>
    <scope>NUCLEOTIDE SEQUENCE [LARGE SCALE GENOMIC DNA]</scope>
    <source>
        <strain evidence="1 2">UT144</strain>
    </source>
</reference>
<dbReference type="PATRIC" id="fig|1441384.3.peg.681"/>
<dbReference type="AlphaFoldDB" id="A0A0F3RJ78"/>
<dbReference type="EMBL" id="LAOR01000156">
    <property type="protein sequence ID" value="KJW06162.1"/>
    <property type="molecule type" value="Genomic_DNA"/>
</dbReference>
<sequence length="375" mass="42633">MNTMSHMLAILNYSGYAAYTKLAHGAKLSKQSMYKDSIFIKGTSISFPCDNIRRLLSINESINHSIWLEKLKLSSGLADCNNNCMIGFYSSSSLIWIENADNFHLLTNNQIVSQSSFSAPIINSLSSVNFCRQTKATSFSSYALHDLELWSLIRGNVLIKIKNVLKGIKNIEPMQPLEWKAFGAFMDMFFVELSRNPATLITLPMCFDIYNHLTNDKNKAHLNEFINKNSLYPERPNHEVLRCILTEYFPMSMTGALHVSIHFSNIIEQVLKENKLDKYCYSYDLRDGDAPSYLYISKFITIEKRLIKAYQYFISKFNDDVYSFAESLDNLLVSWYGSDCNIGGLCSQEIANNAGNNNGMDTTIGIANSIYALYE</sequence>
<accession>A0A0F3RJ78</accession>
<dbReference type="Proteomes" id="UP000033580">
    <property type="component" value="Unassembled WGS sequence"/>
</dbReference>
<comment type="caution">
    <text evidence="1">The sequence shown here is derived from an EMBL/GenBank/DDBJ whole genome shotgun (WGS) entry which is preliminary data.</text>
</comment>
<organism evidence="1 2">
    <name type="scientific">Orientia tsutsugamushi str. UT144</name>
    <dbReference type="NCBI Taxonomy" id="1441384"/>
    <lineage>
        <taxon>Bacteria</taxon>
        <taxon>Pseudomonadati</taxon>
        <taxon>Pseudomonadota</taxon>
        <taxon>Alphaproteobacteria</taxon>
        <taxon>Rickettsiales</taxon>
        <taxon>Rickettsiaceae</taxon>
        <taxon>Rickettsieae</taxon>
        <taxon>Orientia</taxon>
    </lineage>
</organism>
<name>A0A0F3RJ78_ORITS</name>